<feature type="compositionally biased region" description="Basic and acidic residues" evidence="1">
    <location>
        <begin position="23"/>
        <end position="32"/>
    </location>
</feature>
<dbReference type="EMBL" id="OQ790078">
    <property type="protein sequence ID" value="WJE88328.1"/>
    <property type="molecule type" value="Genomic_DNA"/>
</dbReference>
<evidence type="ECO:0000313" key="2">
    <source>
        <dbReference type="EMBL" id="WJE88328.1"/>
    </source>
</evidence>
<proteinExistence type="predicted"/>
<evidence type="ECO:0000256" key="1">
    <source>
        <dbReference type="SAM" id="MobiDB-lite"/>
    </source>
</evidence>
<sequence length="32" mass="3705">MPLNFARMSKPVRKPVLPLPSADDLRSLSRRR</sequence>
<accession>A0AAT9V575</accession>
<organism evidence="2">
    <name type="scientific">Klebsiella phage Kpn74</name>
    <dbReference type="NCBI Taxonomy" id="3044026"/>
    <lineage>
        <taxon>Viruses</taxon>
        <taxon>Duplodnaviria</taxon>
        <taxon>Heunggongvirae</taxon>
        <taxon>Uroviricota</taxon>
        <taxon>Caudoviricetes</taxon>
    </lineage>
</organism>
<feature type="region of interest" description="Disordered" evidence="1">
    <location>
        <begin position="1"/>
        <end position="32"/>
    </location>
</feature>
<reference evidence="2" key="1">
    <citation type="journal article" date="2024" name="Can. J. Microbiol.">
        <title>Biological and genomic characteristics of three novel bacteriophages and a phage-plasmid of Klebsiella pneumoniae.</title>
        <authorList>
            <person name="Uskudar-Guclu A."/>
            <person name="Unlu S."/>
            <person name="Salih-Dogan H."/>
            <person name="Yalcin S."/>
            <person name="Basustaoglu A."/>
        </authorList>
    </citation>
    <scope>NUCLEOTIDE SEQUENCE</scope>
</reference>
<name>A0AAT9V575_9CAUD</name>
<protein>
    <submittedName>
        <fullName evidence="2">Uncharacterized protein</fullName>
    </submittedName>
</protein>